<dbReference type="InterPro" id="IPR008699">
    <property type="entry name" value="NDUFB8"/>
</dbReference>
<protein>
    <submittedName>
        <fullName evidence="2">NADH dehydrogenase [ubiquinone] 1 beta subcomplex subunit 8, mitochondrial</fullName>
    </submittedName>
</protein>
<keyword evidence="3" id="KW-1185">Reference proteome</keyword>
<keyword evidence="1" id="KW-0472">Membrane</keyword>
<name>A0A2H9TJW3_9FUNG</name>
<dbReference type="PANTHER" id="PTHR12840:SF1">
    <property type="entry name" value="NADH DEHYDROGENASE [UBIQUINONE] 1 BETA SUBCOMPLEX SUBUNIT 8, MITOCHONDRIAL"/>
    <property type="match status" value="1"/>
</dbReference>
<comment type="caution">
    <text evidence="2">The sequence shown here is derived from an EMBL/GenBank/DDBJ whole genome shotgun (WGS) entry which is preliminary data.</text>
</comment>
<keyword evidence="1" id="KW-0812">Transmembrane</keyword>
<evidence type="ECO:0000313" key="3">
    <source>
        <dbReference type="Proteomes" id="UP000240830"/>
    </source>
</evidence>
<dbReference type="OrthoDB" id="2014058at2759"/>
<dbReference type="GO" id="GO:0005739">
    <property type="term" value="C:mitochondrion"/>
    <property type="evidence" value="ECO:0007669"/>
    <property type="project" value="InterPro"/>
</dbReference>
<feature type="transmembrane region" description="Helical" evidence="1">
    <location>
        <begin position="91"/>
        <end position="113"/>
    </location>
</feature>
<keyword evidence="2" id="KW-0830">Ubiquinone</keyword>
<dbReference type="EMBL" id="MTSL01000149">
    <property type="protein sequence ID" value="PJF18042.1"/>
    <property type="molecule type" value="Genomic_DNA"/>
</dbReference>
<dbReference type="Pfam" id="PF05821">
    <property type="entry name" value="NDUF_B8"/>
    <property type="match status" value="1"/>
</dbReference>
<dbReference type="Proteomes" id="UP000240830">
    <property type="component" value="Unassembled WGS sequence"/>
</dbReference>
<reference evidence="2 3" key="1">
    <citation type="submission" date="2016-10" db="EMBL/GenBank/DDBJ databases">
        <title>The genome of Paramicrosporidium saccamoebae is the missing link in understanding Cryptomycota and Microsporidia evolution.</title>
        <authorList>
            <person name="Quandt C.A."/>
            <person name="Beaudet D."/>
            <person name="Corsaro D."/>
            <person name="Michel R."/>
            <person name="Corradi N."/>
            <person name="James T."/>
        </authorList>
    </citation>
    <scope>NUCLEOTIDE SEQUENCE [LARGE SCALE GENOMIC DNA]</scope>
    <source>
        <strain evidence="2 3">KSL3</strain>
    </source>
</reference>
<evidence type="ECO:0000256" key="1">
    <source>
        <dbReference type="SAM" id="Phobius"/>
    </source>
</evidence>
<organism evidence="2 3">
    <name type="scientific">Paramicrosporidium saccamoebae</name>
    <dbReference type="NCBI Taxonomy" id="1246581"/>
    <lineage>
        <taxon>Eukaryota</taxon>
        <taxon>Fungi</taxon>
        <taxon>Fungi incertae sedis</taxon>
        <taxon>Cryptomycota</taxon>
        <taxon>Cryptomycota incertae sedis</taxon>
        <taxon>Paramicrosporidium</taxon>
    </lineage>
</organism>
<proteinExistence type="predicted"/>
<sequence>MLRIVRRFSGLRPPMVPMPRIMHPDWYRWPQAEDDPRMIGDYPNVPAESQQLRDPYATYFDQQNRRNFGEAMPEDYEPLTMWSFDHETTYGVSWVLGGLGGFFGGMFLVHHWLSRYESPIKGQFVCRMHCLLTE</sequence>
<dbReference type="PANTHER" id="PTHR12840">
    <property type="entry name" value="NADH-UBIQUINONE OXIDOREDUCTASE ASHI SUBUNIT"/>
    <property type="match status" value="1"/>
</dbReference>
<accession>A0A2H9TJW3</accession>
<gene>
    <name evidence="2" type="ORF">PSACC_02179</name>
</gene>
<dbReference type="AlphaFoldDB" id="A0A2H9TJW3"/>
<keyword evidence="1" id="KW-1133">Transmembrane helix</keyword>
<evidence type="ECO:0000313" key="2">
    <source>
        <dbReference type="EMBL" id="PJF18042.1"/>
    </source>
</evidence>